<organism evidence="1">
    <name type="scientific">marine sediment metagenome</name>
    <dbReference type="NCBI Taxonomy" id="412755"/>
    <lineage>
        <taxon>unclassified sequences</taxon>
        <taxon>metagenomes</taxon>
        <taxon>ecological metagenomes</taxon>
    </lineage>
</organism>
<dbReference type="EMBL" id="LAZR01021433">
    <property type="protein sequence ID" value="KKL85344.1"/>
    <property type="molecule type" value="Genomic_DNA"/>
</dbReference>
<gene>
    <name evidence="1" type="ORF">LCGC14_1955720</name>
</gene>
<name>A0A0F9FG43_9ZZZZ</name>
<comment type="caution">
    <text evidence="1">The sequence shown here is derived from an EMBL/GenBank/DDBJ whole genome shotgun (WGS) entry which is preliminary data.</text>
</comment>
<reference evidence="1" key="1">
    <citation type="journal article" date="2015" name="Nature">
        <title>Complex archaea that bridge the gap between prokaryotes and eukaryotes.</title>
        <authorList>
            <person name="Spang A."/>
            <person name="Saw J.H."/>
            <person name="Jorgensen S.L."/>
            <person name="Zaremba-Niedzwiedzka K."/>
            <person name="Martijn J."/>
            <person name="Lind A.E."/>
            <person name="van Eijk R."/>
            <person name="Schleper C."/>
            <person name="Guy L."/>
            <person name="Ettema T.J."/>
        </authorList>
    </citation>
    <scope>NUCLEOTIDE SEQUENCE</scope>
</reference>
<accession>A0A0F9FG43</accession>
<evidence type="ECO:0000313" key="1">
    <source>
        <dbReference type="EMBL" id="KKL85344.1"/>
    </source>
</evidence>
<proteinExistence type="predicted"/>
<protein>
    <submittedName>
        <fullName evidence="1">Uncharacterized protein</fullName>
    </submittedName>
</protein>
<dbReference type="AlphaFoldDB" id="A0A0F9FG43"/>
<sequence length="73" mass="8815">MVEKKEIFKTWDNWCLKKLKEIGRSTLKEWAEAMGYKYPLLLNNVIKNNIDKLIITPAPRKRSKFYELKEELE</sequence>